<evidence type="ECO:0000256" key="3">
    <source>
        <dbReference type="ARBA" id="ARBA00022692"/>
    </source>
</evidence>
<protein>
    <submittedName>
        <fullName evidence="8">DMT family transporter</fullName>
    </submittedName>
</protein>
<evidence type="ECO:0000313" key="9">
    <source>
        <dbReference type="Proteomes" id="UP000253501"/>
    </source>
</evidence>
<sequence length="353" mass="37124">MRARRGRRRGGRCSAKTDAFGCCGVHHGGGRGSMSPEAAIELQRGSGEGQDIVIECSGAPKKGAAMAFSACALLIWSTLAVSVVSISELSPLLTTGVGLAGGGLVGLPWVAWGKLKLRPVLVGTLAMLGYHALYFLSLKTADPVAANLLHYLWPIFIILLSPLMLRGQRLMRKHLWAGALGFIGAAACLGPVTSISSSAWIGFGLALLSAAIWAYYSVWSRRYPEVPTATVSLYCLLAGMASLVTFVVIQFDPSKPSLGMADLVQLLSLEQWMTLAYLALGPLGGAFYLWDHAMKKGNPHEIAVLAYAVPVASTLFVSLFLGRGLNAATIAGAVLVTLAVAVGNRARQGNGTN</sequence>
<evidence type="ECO:0000256" key="4">
    <source>
        <dbReference type="ARBA" id="ARBA00022989"/>
    </source>
</evidence>
<feature type="transmembrane region" description="Helical" evidence="6">
    <location>
        <begin position="271"/>
        <end position="290"/>
    </location>
</feature>
<dbReference type="SUPFAM" id="SSF103481">
    <property type="entry name" value="Multidrug resistance efflux transporter EmrE"/>
    <property type="match status" value="2"/>
</dbReference>
<dbReference type="PANTHER" id="PTHR32322:SF2">
    <property type="entry name" value="EAMA DOMAIN-CONTAINING PROTEIN"/>
    <property type="match status" value="1"/>
</dbReference>
<feature type="transmembrane region" description="Helical" evidence="6">
    <location>
        <begin position="92"/>
        <end position="112"/>
    </location>
</feature>
<keyword evidence="3 6" id="KW-0812">Transmembrane</keyword>
<gene>
    <name evidence="8" type="ORF">DDK22_25520</name>
</gene>
<dbReference type="AlphaFoldDB" id="A0A367PCL6"/>
<keyword evidence="5 6" id="KW-0472">Membrane</keyword>
<dbReference type="Proteomes" id="UP000253501">
    <property type="component" value="Unassembled WGS sequence"/>
</dbReference>
<feature type="transmembrane region" description="Helical" evidence="6">
    <location>
        <begin position="175"/>
        <end position="193"/>
    </location>
</feature>
<comment type="similarity">
    <text evidence="2">Belongs to the EamA transporter family.</text>
</comment>
<comment type="caution">
    <text evidence="8">The sequence shown here is derived from an EMBL/GenBank/DDBJ whole genome shotgun (WGS) entry which is preliminary data.</text>
</comment>
<evidence type="ECO:0000256" key="6">
    <source>
        <dbReference type="SAM" id="Phobius"/>
    </source>
</evidence>
<dbReference type="InterPro" id="IPR037185">
    <property type="entry name" value="EmrE-like"/>
</dbReference>
<feature type="transmembrane region" description="Helical" evidence="6">
    <location>
        <begin position="302"/>
        <end position="321"/>
    </location>
</feature>
<accession>A0A367PCL6</accession>
<dbReference type="Pfam" id="PF00892">
    <property type="entry name" value="EamA"/>
    <property type="match status" value="2"/>
</dbReference>
<feature type="transmembrane region" description="Helical" evidence="6">
    <location>
        <begin position="199"/>
        <end position="219"/>
    </location>
</feature>
<reference evidence="8 9" key="1">
    <citation type="submission" date="2018-04" db="EMBL/GenBank/DDBJ databases">
        <title>Cupriavidus necator CR12 genome sequencing and assembly.</title>
        <authorList>
            <person name="Ben Fekih I."/>
            <person name="Mazhar H.S."/>
            <person name="Bello S.K."/>
            <person name="Rensing C."/>
        </authorList>
    </citation>
    <scope>NUCLEOTIDE SEQUENCE [LARGE SCALE GENOMIC DNA]</scope>
    <source>
        <strain evidence="8 9">CR12</strain>
    </source>
</reference>
<proteinExistence type="inferred from homology"/>
<dbReference type="InterPro" id="IPR050638">
    <property type="entry name" value="AA-Vitamin_Transporters"/>
</dbReference>
<feature type="transmembrane region" description="Helical" evidence="6">
    <location>
        <begin position="231"/>
        <end position="251"/>
    </location>
</feature>
<evidence type="ECO:0000259" key="7">
    <source>
        <dbReference type="Pfam" id="PF00892"/>
    </source>
</evidence>
<keyword evidence="4 6" id="KW-1133">Transmembrane helix</keyword>
<organism evidence="8 9">
    <name type="scientific">Cupriavidus necator</name>
    <name type="common">Alcaligenes eutrophus</name>
    <name type="synonym">Ralstonia eutropha</name>
    <dbReference type="NCBI Taxonomy" id="106590"/>
    <lineage>
        <taxon>Bacteria</taxon>
        <taxon>Pseudomonadati</taxon>
        <taxon>Pseudomonadota</taxon>
        <taxon>Betaproteobacteria</taxon>
        <taxon>Burkholderiales</taxon>
        <taxon>Burkholderiaceae</taxon>
        <taxon>Cupriavidus</taxon>
    </lineage>
</organism>
<feature type="domain" description="EamA" evidence="7">
    <location>
        <begin position="201"/>
        <end position="342"/>
    </location>
</feature>
<evidence type="ECO:0000256" key="2">
    <source>
        <dbReference type="ARBA" id="ARBA00007362"/>
    </source>
</evidence>
<feature type="transmembrane region" description="Helical" evidence="6">
    <location>
        <begin position="119"/>
        <end position="138"/>
    </location>
</feature>
<feature type="transmembrane region" description="Helical" evidence="6">
    <location>
        <begin position="64"/>
        <end position="86"/>
    </location>
</feature>
<evidence type="ECO:0000313" key="8">
    <source>
        <dbReference type="EMBL" id="RCJ05622.1"/>
    </source>
</evidence>
<name>A0A367PCL6_CUPNE</name>
<evidence type="ECO:0000256" key="1">
    <source>
        <dbReference type="ARBA" id="ARBA00004141"/>
    </source>
</evidence>
<evidence type="ECO:0000256" key="5">
    <source>
        <dbReference type="ARBA" id="ARBA00023136"/>
    </source>
</evidence>
<dbReference type="GO" id="GO:0016020">
    <property type="term" value="C:membrane"/>
    <property type="evidence" value="ECO:0007669"/>
    <property type="project" value="UniProtKB-SubCell"/>
</dbReference>
<feature type="domain" description="EamA" evidence="7">
    <location>
        <begin position="68"/>
        <end position="186"/>
    </location>
</feature>
<dbReference type="PANTHER" id="PTHR32322">
    <property type="entry name" value="INNER MEMBRANE TRANSPORTER"/>
    <property type="match status" value="1"/>
</dbReference>
<dbReference type="InterPro" id="IPR000620">
    <property type="entry name" value="EamA_dom"/>
</dbReference>
<comment type="subcellular location">
    <subcellularLocation>
        <location evidence="1">Membrane</location>
        <topology evidence="1">Multi-pass membrane protein</topology>
    </subcellularLocation>
</comment>
<dbReference type="EMBL" id="QDHA01000068">
    <property type="protein sequence ID" value="RCJ05622.1"/>
    <property type="molecule type" value="Genomic_DNA"/>
</dbReference>
<feature type="transmembrane region" description="Helical" evidence="6">
    <location>
        <begin position="144"/>
        <end position="163"/>
    </location>
</feature>
<feature type="transmembrane region" description="Helical" evidence="6">
    <location>
        <begin position="327"/>
        <end position="346"/>
    </location>
</feature>